<evidence type="ECO:0000313" key="1">
    <source>
        <dbReference type="EMBL" id="MBM7085271.1"/>
    </source>
</evidence>
<evidence type="ECO:0000313" key="2">
    <source>
        <dbReference type="Proteomes" id="UP000809587"/>
    </source>
</evidence>
<organism evidence="1 2">
    <name type="scientific">Micromonospora humidisoli</name>
    <dbReference type="NCBI Taxonomy" id="2807622"/>
    <lineage>
        <taxon>Bacteria</taxon>
        <taxon>Bacillati</taxon>
        <taxon>Actinomycetota</taxon>
        <taxon>Actinomycetes</taxon>
        <taxon>Micromonosporales</taxon>
        <taxon>Micromonosporaceae</taxon>
        <taxon>Micromonospora</taxon>
    </lineage>
</organism>
<dbReference type="EMBL" id="JAFEUO010000006">
    <property type="protein sequence ID" value="MBM7085271.1"/>
    <property type="molecule type" value="Genomic_DNA"/>
</dbReference>
<dbReference type="Pfam" id="PF08012">
    <property type="entry name" value="DUF1702"/>
    <property type="match status" value="1"/>
</dbReference>
<keyword evidence="2" id="KW-1185">Reference proteome</keyword>
<comment type="caution">
    <text evidence="1">The sequence shown here is derived from an EMBL/GenBank/DDBJ whole genome shotgun (WGS) entry which is preliminary data.</text>
</comment>
<reference evidence="1 2" key="1">
    <citation type="submission" date="2021-02" db="EMBL/GenBank/DDBJ databases">
        <authorList>
            <person name="Lee D.-H."/>
        </authorList>
    </citation>
    <scope>NUCLEOTIDE SEQUENCE [LARGE SCALE GENOMIC DNA]</scope>
    <source>
        <strain evidence="1 2">MMS20-R2-29</strain>
    </source>
</reference>
<dbReference type="Proteomes" id="UP000809587">
    <property type="component" value="Unassembled WGS sequence"/>
</dbReference>
<protein>
    <submittedName>
        <fullName evidence="1">DUF1702 family protein</fullName>
    </submittedName>
</protein>
<sequence length="312" mass="34227">MITPSSSETKVDVRGFHRKNPAAVELLETVGESFLTGYAAAAEARTPADAEPALETVRPQFRGFAYEGAAMALAVLDALPGGRSDRVQTFLAGRGADHVYMAYVGVGWAMARLPRFRWSKLYAPDPLLRWLVLDGYGFHQAYFHTRRYVHEQYQEQDFPWPADGPRWYARRAIDQGIGRAMWFVGGTDAGVVADLIDRFPAERRSDLYGGAGLAATYAGGADADELRLFLDRAGKHRAEVAQGSAFAATARLTAGLETPHTGLATSVLAGATPVEANRICDEQRPTGDSPLEPGYEIWRRAIADELRIRGRR</sequence>
<name>A0ABS2JGE2_9ACTN</name>
<proteinExistence type="predicted"/>
<accession>A0ABS2JGE2</accession>
<dbReference type="InterPro" id="IPR012964">
    <property type="entry name" value="DUF1702"/>
</dbReference>
<gene>
    <name evidence="1" type="ORF">JQN84_22365</name>
</gene>